<organism evidence="2 3">
    <name type="scientific">Uncinocarpus reesii (strain UAMH 1704)</name>
    <dbReference type="NCBI Taxonomy" id="336963"/>
    <lineage>
        <taxon>Eukaryota</taxon>
        <taxon>Fungi</taxon>
        <taxon>Dikarya</taxon>
        <taxon>Ascomycota</taxon>
        <taxon>Pezizomycotina</taxon>
        <taxon>Eurotiomycetes</taxon>
        <taxon>Eurotiomycetidae</taxon>
        <taxon>Onygenales</taxon>
        <taxon>Onygenaceae</taxon>
        <taxon>Uncinocarpus</taxon>
    </lineage>
</organism>
<feature type="compositionally biased region" description="Low complexity" evidence="1">
    <location>
        <begin position="137"/>
        <end position="146"/>
    </location>
</feature>
<dbReference type="eggNOG" id="ENOG502S1J0">
    <property type="taxonomic scope" value="Eukaryota"/>
</dbReference>
<dbReference type="STRING" id="336963.C4JWS8"/>
<feature type="compositionally biased region" description="Gly residues" evidence="1">
    <location>
        <begin position="150"/>
        <end position="164"/>
    </location>
</feature>
<dbReference type="OrthoDB" id="2354757at2759"/>
<dbReference type="OMA" id="NNDERVP"/>
<dbReference type="GO" id="GO:0035838">
    <property type="term" value="C:growing cell tip"/>
    <property type="evidence" value="ECO:0007669"/>
    <property type="project" value="TreeGrafter"/>
</dbReference>
<dbReference type="HOGENOM" id="CLU_719623_0_0_1"/>
<feature type="compositionally biased region" description="Pro residues" evidence="1">
    <location>
        <begin position="431"/>
        <end position="441"/>
    </location>
</feature>
<dbReference type="KEGG" id="ure:UREG_06101"/>
<feature type="region of interest" description="Disordered" evidence="1">
    <location>
        <begin position="425"/>
        <end position="455"/>
    </location>
</feature>
<sequence>MRRTLVSRKARKRRIAENAEMNGENYYNRQIVVKVDVPPIGSTTPDQKAAEITAAPTAGPRLLPTNDDGYLRNPSPNSDPPPGTAGYPRPPPGSDGFAISQDPYGPPPSVRSDPNLRTQFSDTSMRSNRSDGPVYPPRARGGYPPRGRGRPYGGPRGFPPGGDSRGGHRFGPPRRARGGPPPGYPPRNRGYTPNGYAGYGPGPGFGARDNPMMNNGNPRDRDIELQASSGAARLASGKTGNITGPDFEPRGAENPKSPTSVYSMDASYVPPRSNWNPQEYPIRELPTEQIPPISPLGPNTQPRDMTRSPPALRPHPPSSYYEDLEPRFALPITGVESTDVPSALVPGSSGEPLTRSSYDDFPVGPRSPAASETSHFTSISQRGINPKWRPPESETPKAKLQQRQDVLLNSNPDFALPAGRVRANTVAGGRMPPPPPMPTIPGTPTGIRNEGKFQF</sequence>
<keyword evidence="3" id="KW-1185">Reference proteome</keyword>
<feature type="compositionally biased region" description="Pro residues" evidence="1">
    <location>
        <begin position="77"/>
        <end position="93"/>
    </location>
</feature>
<feature type="compositionally biased region" description="Polar residues" evidence="1">
    <location>
        <begin position="115"/>
        <end position="127"/>
    </location>
</feature>
<accession>C4JWS8</accession>
<feature type="region of interest" description="Disordered" evidence="1">
    <location>
        <begin position="338"/>
        <end position="401"/>
    </location>
</feature>
<dbReference type="GO" id="GO:0032153">
    <property type="term" value="C:cell division site"/>
    <property type="evidence" value="ECO:0007669"/>
    <property type="project" value="TreeGrafter"/>
</dbReference>
<dbReference type="Proteomes" id="UP000002058">
    <property type="component" value="Unassembled WGS sequence"/>
</dbReference>
<dbReference type="PANTHER" id="PTHR28013:SF3">
    <property type="entry name" value="PROTEIN DCV1-RELATED"/>
    <property type="match status" value="1"/>
</dbReference>
<feature type="compositionally biased region" description="Polar residues" evidence="1">
    <location>
        <begin position="370"/>
        <end position="383"/>
    </location>
</feature>
<dbReference type="PANTHER" id="PTHR28013">
    <property type="entry name" value="PROTEIN DCV1-RELATED"/>
    <property type="match status" value="1"/>
</dbReference>
<dbReference type="EMBL" id="CH476618">
    <property type="protein sequence ID" value="EEP81236.1"/>
    <property type="molecule type" value="Genomic_DNA"/>
</dbReference>
<evidence type="ECO:0000313" key="2">
    <source>
        <dbReference type="EMBL" id="EEP81236.1"/>
    </source>
</evidence>
<dbReference type="VEuPathDB" id="FungiDB:UREG_06101"/>
<dbReference type="AlphaFoldDB" id="C4JWS8"/>
<reference evidence="3" key="1">
    <citation type="journal article" date="2009" name="Genome Res.">
        <title>Comparative genomic analyses of the human fungal pathogens Coccidioides and their relatives.</title>
        <authorList>
            <person name="Sharpton T.J."/>
            <person name="Stajich J.E."/>
            <person name="Rounsley S.D."/>
            <person name="Gardner M.J."/>
            <person name="Wortman J.R."/>
            <person name="Jordar V.S."/>
            <person name="Maiti R."/>
            <person name="Kodira C.D."/>
            <person name="Neafsey D.E."/>
            <person name="Zeng Q."/>
            <person name="Hung C.-Y."/>
            <person name="McMahan C."/>
            <person name="Muszewska A."/>
            <person name="Grynberg M."/>
            <person name="Mandel M.A."/>
            <person name="Kellner E.M."/>
            <person name="Barker B.M."/>
            <person name="Galgiani J.N."/>
            <person name="Orbach M.J."/>
            <person name="Kirkland T.N."/>
            <person name="Cole G.T."/>
            <person name="Henn M.R."/>
            <person name="Birren B.W."/>
            <person name="Taylor J.W."/>
        </authorList>
    </citation>
    <scope>NUCLEOTIDE SEQUENCE [LARGE SCALE GENOMIC DNA]</scope>
    <source>
        <strain evidence="3">UAMH 1704</strain>
    </source>
</reference>
<dbReference type="InParanoid" id="C4JWS8"/>
<evidence type="ECO:0000313" key="3">
    <source>
        <dbReference type="Proteomes" id="UP000002058"/>
    </source>
</evidence>
<feature type="compositionally biased region" description="Basic residues" evidence="1">
    <location>
        <begin position="167"/>
        <end position="177"/>
    </location>
</feature>
<feature type="region of interest" description="Disordered" evidence="1">
    <location>
        <begin position="38"/>
        <end position="322"/>
    </location>
</feature>
<dbReference type="InterPro" id="IPR051380">
    <property type="entry name" value="pH-response_reg_palI/RIM9"/>
</dbReference>
<feature type="compositionally biased region" description="Low complexity" evidence="1">
    <location>
        <begin position="186"/>
        <end position="196"/>
    </location>
</feature>
<evidence type="ECO:0000256" key="1">
    <source>
        <dbReference type="SAM" id="MobiDB-lite"/>
    </source>
</evidence>
<gene>
    <name evidence="2" type="ORF">UREG_06101</name>
</gene>
<proteinExistence type="predicted"/>
<dbReference type="RefSeq" id="XP_002583134.1">
    <property type="nucleotide sequence ID" value="XM_002583088.1"/>
</dbReference>
<dbReference type="GeneID" id="8443254"/>
<protein>
    <submittedName>
        <fullName evidence="2">Uncharacterized protein</fullName>
    </submittedName>
</protein>
<name>C4JWS8_UNCRE</name>
<dbReference type="GO" id="GO:0005886">
    <property type="term" value="C:plasma membrane"/>
    <property type="evidence" value="ECO:0007669"/>
    <property type="project" value="TreeGrafter"/>
</dbReference>